<keyword evidence="5" id="KW-1185">Reference proteome</keyword>
<dbReference type="SUPFAM" id="SSF53639">
    <property type="entry name" value="AraD/HMP-PK domain-like"/>
    <property type="match status" value="1"/>
</dbReference>
<evidence type="ECO:0000256" key="1">
    <source>
        <dbReference type="ARBA" id="ARBA00022723"/>
    </source>
</evidence>
<reference evidence="4 5" key="1">
    <citation type="submission" date="2019-12" db="EMBL/GenBank/DDBJ databases">
        <title>Defluviitalea raffinosedens, isolated from a biogas fermenter, genome sequencing and characterization.</title>
        <authorList>
            <person name="Rettenmaier R."/>
            <person name="Schneider M."/>
            <person name="Neuhaus K."/>
            <person name="Liebl W."/>
            <person name="Zverlov V."/>
        </authorList>
    </citation>
    <scope>NUCLEOTIDE SEQUENCE [LARGE SCALE GENOMIC DNA]</scope>
    <source>
        <strain evidence="4 5">249c-K6</strain>
    </source>
</reference>
<dbReference type="GO" id="GO:0005829">
    <property type="term" value="C:cytosol"/>
    <property type="evidence" value="ECO:0007669"/>
    <property type="project" value="TreeGrafter"/>
</dbReference>
<dbReference type="Gene3D" id="3.40.225.10">
    <property type="entry name" value="Class II aldolase/adducin N-terminal domain"/>
    <property type="match status" value="1"/>
</dbReference>
<protein>
    <submittedName>
        <fullName evidence="4">Class II aldolase/adducin family protein</fullName>
    </submittedName>
</protein>
<keyword evidence="2" id="KW-0456">Lyase</keyword>
<dbReference type="InterPro" id="IPR050197">
    <property type="entry name" value="Aldolase_class_II_sugar_metab"/>
</dbReference>
<evidence type="ECO:0000256" key="2">
    <source>
        <dbReference type="ARBA" id="ARBA00023239"/>
    </source>
</evidence>
<dbReference type="GO" id="GO:0016832">
    <property type="term" value="F:aldehyde-lyase activity"/>
    <property type="evidence" value="ECO:0007669"/>
    <property type="project" value="TreeGrafter"/>
</dbReference>
<dbReference type="GO" id="GO:0046872">
    <property type="term" value="F:metal ion binding"/>
    <property type="evidence" value="ECO:0007669"/>
    <property type="project" value="UniProtKB-KW"/>
</dbReference>
<name>A0A7C8HHA2_9FIRM</name>
<dbReference type="GO" id="GO:0019323">
    <property type="term" value="P:pentose catabolic process"/>
    <property type="evidence" value="ECO:0007669"/>
    <property type="project" value="TreeGrafter"/>
</dbReference>
<feature type="domain" description="Class II aldolase/adducin N-terminal" evidence="3">
    <location>
        <begin position="17"/>
        <end position="193"/>
    </location>
</feature>
<keyword evidence="1" id="KW-0479">Metal-binding</keyword>
<dbReference type="PANTHER" id="PTHR22789:SF0">
    <property type="entry name" value="3-OXO-TETRONATE 4-PHOSPHATE DECARBOXYLASE-RELATED"/>
    <property type="match status" value="1"/>
</dbReference>
<comment type="caution">
    <text evidence="4">The sequence shown here is derived from an EMBL/GenBank/DDBJ whole genome shotgun (WGS) entry which is preliminary data.</text>
</comment>
<dbReference type="EMBL" id="WSLF01000011">
    <property type="protein sequence ID" value="KAE9632053.1"/>
    <property type="molecule type" value="Genomic_DNA"/>
</dbReference>
<evidence type="ECO:0000313" key="5">
    <source>
        <dbReference type="Proteomes" id="UP000483018"/>
    </source>
</evidence>
<dbReference type="InterPro" id="IPR036409">
    <property type="entry name" value="Aldolase_II/adducin_N_sf"/>
</dbReference>
<dbReference type="RefSeq" id="WP_158741231.1">
    <property type="nucleotide sequence ID" value="NZ_WSLF01000011.1"/>
</dbReference>
<organism evidence="4 5">
    <name type="scientific">Defluviitalea raffinosedens</name>
    <dbReference type="NCBI Taxonomy" id="1450156"/>
    <lineage>
        <taxon>Bacteria</taxon>
        <taxon>Bacillati</taxon>
        <taxon>Bacillota</taxon>
        <taxon>Clostridia</taxon>
        <taxon>Lachnospirales</taxon>
        <taxon>Defluviitaleaceae</taxon>
        <taxon>Defluviitalea</taxon>
    </lineage>
</organism>
<evidence type="ECO:0000259" key="3">
    <source>
        <dbReference type="SMART" id="SM01007"/>
    </source>
</evidence>
<dbReference type="OrthoDB" id="9794581at2"/>
<evidence type="ECO:0000313" key="4">
    <source>
        <dbReference type="EMBL" id="KAE9632053.1"/>
    </source>
</evidence>
<dbReference type="InterPro" id="IPR001303">
    <property type="entry name" value="Aldolase_II/adducin_N"/>
</dbReference>
<proteinExistence type="predicted"/>
<dbReference type="Proteomes" id="UP000483018">
    <property type="component" value="Unassembled WGS sequence"/>
</dbReference>
<gene>
    <name evidence="4" type="ORF">GND95_11120</name>
</gene>
<sequence>MAFNNGPRYLSDFEAKKAIIEVGKRMYAKGFVASNDGNISIRVGPNAIWTTPTGVSKGYMTQDMLVKINLDGKVLVGRNKPSSEVKMHLRVYQENPEVMAVTHAHPPVATSFAIAGISLDRAILPEAVVNLGSVPIAHYATPGSTGVPDSIAPYCKSHNAVLLANHGALSWGKDVFEAYHRLESLEYYATVLMYTGNIIGKANELSCSQVSELISIREKLGIKTGGIPPCSTIVTNDKDVVSSSNTEDLKVKSNSKPNYPTYIDSNSGCEISIRPKPQSKEEVMEELINKITAKVLESLKG</sequence>
<accession>A0A7C8HHA2</accession>
<dbReference type="AlphaFoldDB" id="A0A7C8HHA2"/>
<dbReference type="Pfam" id="PF00596">
    <property type="entry name" value="Aldolase_II"/>
    <property type="match status" value="1"/>
</dbReference>
<dbReference type="PANTHER" id="PTHR22789">
    <property type="entry name" value="FUCULOSE PHOSPHATE ALDOLASE"/>
    <property type="match status" value="1"/>
</dbReference>
<dbReference type="SMART" id="SM01007">
    <property type="entry name" value="Aldolase_II"/>
    <property type="match status" value="1"/>
</dbReference>